<evidence type="ECO:0000256" key="2">
    <source>
        <dbReference type="ARBA" id="ARBA00022629"/>
    </source>
</evidence>
<comment type="caution">
    <text evidence="10">The sequence shown here is derived from an EMBL/GenBank/DDBJ whole genome shotgun (WGS) entry which is preliminary data.</text>
</comment>
<keyword evidence="11" id="KW-1185">Reference proteome</keyword>
<feature type="domain" description="Carbohydrate kinase FGGY N-terminal" evidence="8">
    <location>
        <begin position="137"/>
        <end position="291"/>
    </location>
</feature>
<keyword evidence="7" id="KW-0119">Carbohydrate metabolism</keyword>
<dbReference type="Gene3D" id="3.30.420.40">
    <property type="match status" value="2"/>
</dbReference>
<keyword evidence="7" id="KW-0067">ATP-binding</keyword>
<feature type="domain" description="Carbohydrate kinase FGGY C-terminal" evidence="9">
    <location>
        <begin position="302"/>
        <end position="511"/>
    </location>
</feature>
<name>A0ABR4PYB0_9HELO</name>
<evidence type="ECO:0000256" key="4">
    <source>
        <dbReference type="ARBA" id="ARBA00022777"/>
    </source>
</evidence>
<keyword evidence="3 7" id="KW-0808">Transferase</keyword>
<evidence type="ECO:0000259" key="8">
    <source>
        <dbReference type="Pfam" id="PF00370"/>
    </source>
</evidence>
<evidence type="ECO:0000256" key="1">
    <source>
        <dbReference type="ARBA" id="ARBA00009156"/>
    </source>
</evidence>
<sequence length="571" mass="62760">MSSDKGPLYLGFDLSTQQLKAIVITSDLKVVYEAKADFDADLSKYGIKKGVHVNEAEREVYAPVAMWLEAVDLVLQRLREKKAPFDRIRGISGAGQQHGSVYWSRNGEELLGSLKAGETLVDQLSKKAFAHPYSPNWQDASTQKECDSFDVALDSEQKLAFATGSKAHHRFTGPQIMRFHKKNPEVYSATSRITLVSSFLASVFLGKIAPFDISDVCGMNLWDIKAGKWSEPLLKLAAGDDGVDSLREKLGEVREDGGGSMGPISKYFVERYGFSSECGIAPFTGDNPSTILALPLRPMDAIVSLGTSTTFLMSTPSYVPDPSYHFFNHPTTAGLYMFMLCYKNGGLAREKIRDTLTKSETSDPWRTFNKVALATPPLGQKDVADPAKLGLYFPLPEIVPNVRAGTWRYTCDSEGEGLKESEDKWDAEADARAIVESQILSLRLRSQKLVQSPGDDIPAQPRRIYLVGGGSLNPAITRIIGDVLGGTEGVYRLDVGGNACALGGAYKAVWAIERKDGESFEQLIGARWNESEATVKVDDGYRKDVWAAYGKVLPTFEQVEKNVLAGEERHK</sequence>
<dbReference type="PANTHER" id="PTHR10196">
    <property type="entry name" value="SUGAR KINASE"/>
    <property type="match status" value="1"/>
</dbReference>
<evidence type="ECO:0000256" key="7">
    <source>
        <dbReference type="RuleBase" id="RU367058"/>
    </source>
</evidence>
<evidence type="ECO:0000256" key="6">
    <source>
        <dbReference type="ARBA" id="ARBA00048885"/>
    </source>
</evidence>
<comment type="similarity">
    <text evidence="1 7">Belongs to the FGGY kinase family.</text>
</comment>
<dbReference type="EC" id="2.7.1.17" evidence="7"/>
<keyword evidence="4 7" id="KW-0418">Kinase</keyword>
<dbReference type="PANTHER" id="PTHR10196:SF57">
    <property type="entry name" value="XYLULOSE KINASE"/>
    <property type="match status" value="1"/>
</dbReference>
<keyword evidence="2 7" id="KW-0859">Xylose metabolism</keyword>
<evidence type="ECO:0000259" key="9">
    <source>
        <dbReference type="Pfam" id="PF02782"/>
    </source>
</evidence>
<dbReference type="Proteomes" id="UP001629113">
    <property type="component" value="Unassembled WGS sequence"/>
</dbReference>
<dbReference type="InterPro" id="IPR043129">
    <property type="entry name" value="ATPase_NBD"/>
</dbReference>
<evidence type="ECO:0000313" key="11">
    <source>
        <dbReference type="Proteomes" id="UP001629113"/>
    </source>
</evidence>
<gene>
    <name evidence="10" type="ORF">PVAG01_01631</name>
</gene>
<organism evidence="10 11">
    <name type="scientific">Phlyctema vagabunda</name>
    <dbReference type="NCBI Taxonomy" id="108571"/>
    <lineage>
        <taxon>Eukaryota</taxon>
        <taxon>Fungi</taxon>
        <taxon>Dikarya</taxon>
        <taxon>Ascomycota</taxon>
        <taxon>Pezizomycotina</taxon>
        <taxon>Leotiomycetes</taxon>
        <taxon>Helotiales</taxon>
        <taxon>Dermateaceae</taxon>
        <taxon>Phlyctema</taxon>
    </lineage>
</organism>
<evidence type="ECO:0000313" key="10">
    <source>
        <dbReference type="EMBL" id="KAL3428122.1"/>
    </source>
</evidence>
<dbReference type="Pfam" id="PF02782">
    <property type="entry name" value="FGGY_C"/>
    <property type="match status" value="1"/>
</dbReference>
<dbReference type="SUPFAM" id="SSF53067">
    <property type="entry name" value="Actin-like ATPase domain"/>
    <property type="match status" value="2"/>
</dbReference>
<protein>
    <recommendedName>
        <fullName evidence="7">Xylulose kinase</fullName>
        <ecNumber evidence="7">2.7.1.17</ecNumber>
    </recommendedName>
</protein>
<dbReference type="InterPro" id="IPR018485">
    <property type="entry name" value="FGGY_C"/>
</dbReference>
<dbReference type="GO" id="GO:0016301">
    <property type="term" value="F:kinase activity"/>
    <property type="evidence" value="ECO:0007669"/>
    <property type="project" value="UniProtKB-KW"/>
</dbReference>
<reference evidence="10 11" key="1">
    <citation type="submission" date="2024-06" db="EMBL/GenBank/DDBJ databases">
        <title>Complete genome of Phlyctema vagabunda strain 19-DSS-EL-015.</title>
        <authorList>
            <person name="Fiorenzani C."/>
        </authorList>
    </citation>
    <scope>NUCLEOTIDE SEQUENCE [LARGE SCALE GENOMIC DNA]</scope>
    <source>
        <strain evidence="10 11">19-DSS-EL-015</strain>
    </source>
</reference>
<dbReference type="InterPro" id="IPR042024">
    <property type="entry name" value="D-XK_euk"/>
</dbReference>
<dbReference type="Pfam" id="PF00370">
    <property type="entry name" value="FGGY_N"/>
    <property type="match status" value="1"/>
</dbReference>
<keyword evidence="7" id="KW-0547">Nucleotide-binding</keyword>
<dbReference type="CDD" id="cd07776">
    <property type="entry name" value="ASKHA_NBD_FGGY_SpXK-like"/>
    <property type="match status" value="1"/>
</dbReference>
<accession>A0ABR4PYB0</accession>
<evidence type="ECO:0000256" key="3">
    <source>
        <dbReference type="ARBA" id="ARBA00022679"/>
    </source>
</evidence>
<evidence type="ECO:0000256" key="5">
    <source>
        <dbReference type="ARBA" id="ARBA00025184"/>
    </source>
</evidence>
<comment type="function">
    <text evidence="5 7">Highly specific D-xylulose kinase which participates in the catabolism of xylose. Xylose is a major component of hemicelluloses such as xylan. Most fungi utilize D-xylose via three enzymatic reactions, xylose reductase (XR), xylitol dehydrogenase (XDH), and xylulokinase, to form xylulose 5-phosphate, which enters pentose phosphate pathway.</text>
</comment>
<comment type="catalytic activity">
    <reaction evidence="6 7">
        <text>D-xylulose + ATP = D-xylulose 5-phosphate + ADP + H(+)</text>
        <dbReference type="Rhea" id="RHEA:10964"/>
        <dbReference type="ChEBI" id="CHEBI:15378"/>
        <dbReference type="ChEBI" id="CHEBI:17140"/>
        <dbReference type="ChEBI" id="CHEBI:30616"/>
        <dbReference type="ChEBI" id="CHEBI:57737"/>
        <dbReference type="ChEBI" id="CHEBI:456216"/>
        <dbReference type="EC" id="2.7.1.17"/>
    </reaction>
</comment>
<proteinExistence type="inferred from homology"/>
<dbReference type="InterPro" id="IPR018484">
    <property type="entry name" value="FGGY_N"/>
</dbReference>
<dbReference type="EMBL" id="JBFCZG010000001">
    <property type="protein sequence ID" value="KAL3428122.1"/>
    <property type="molecule type" value="Genomic_DNA"/>
</dbReference>